<dbReference type="Pfam" id="PF07529">
    <property type="entry name" value="HSA"/>
    <property type="match status" value="1"/>
</dbReference>
<dbReference type="GO" id="GO:0035267">
    <property type="term" value="C:NuA4 histone acetyltransferase complex"/>
    <property type="evidence" value="ECO:0007669"/>
    <property type="project" value="UniProtKB-ARBA"/>
</dbReference>
<dbReference type="Gene3D" id="1.10.10.60">
    <property type="entry name" value="Homeodomain-like"/>
    <property type="match status" value="1"/>
</dbReference>
<feature type="region of interest" description="Disordered" evidence="6">
    <location>
        <begin position="374"/>
        <end position="454"/>
    </location>
</feature>
<name>A0A8H8QI70_9BASI</name>
<dbReference type="PANTHER" id="PTHR28027:SF2">
    <property type="entry name" value="TRANSCRIPTIONAL REGULATOR MIT1"/>
    <property type="match status" value="1"/>
</dbReference>
<feature type="region of interest" description="Disordered" evidence="6">
    <location>
        <begin position="1650"/>
        <end position="1674"/>
    </location>
</feature>
<dbReference type="InterPro" id="IPR009057">
    <property type="entry name" value="Homeodomain-like_sf"/>
</dbReference>
<feature type="compositionally biased region" description="Low complexity" evidence="6">
    <location>
        <begin position="2336"/>
        <end position="2386"/>
    </location>
</feature>
<dbReference type="GO" id="GO:0006325">
    <property type="term" value="P:chromatin organization"/>
    <property type="evidence" value="ECO:0007669"/>
    <property type="project" value="UniProtKB-KW"/>
</dbReference>
<feature type="compositionally biased region" description="Pro residues" evidence="6">
    <location>
        <begin position="927"/>
        <end position="944"/>
    </location>
</feature>
<accession>A0A8H8QI70</accession>
<feature type="region of interest" description="Disordered" evidence="6">
    <location>
        <begin position="309"/>
        <end position="333"/>
    </location>
</feature>
<feature type="domain" description="Myb-like" evidence="7">
    <location>
        <begin position="1889"/>
        <end position="1935"/>
    </location>
</feature>
<dbReference type="PROSITE" id="PS50090">
    <property type="entry name" value="MYB_LIKE"/>
    <property type="match status" value="1"/>
</dbReference>
<feature type="compositionally biased region" description="Low complexity" evidence="6">
    <location>
        <begin position="320"/>
        <end position="330"/>
    </location>
</feature>
<feature type="region of interest" description="Disordered" evidence="6">
    <location>
        <begin position="1580"/>
        <end position="1601"/>
    </location>
</feature>
<feature type="compositionally biased region" description="Polar residues" evidence="6">
    <location>
        <begin position="778"/>
        <end position="791"/>
    </location>
</feature>
<feature type="region of interest" description="Disordered" evidence="6">
    <location>
        <begin position="1485"/>
        <end position="1526"/>
    </location>
</feature>
<feature type="region of interest" description="Disordered" evidence="6">
    <location>
        <begin position="891"/>
        <end position="959"/>
    </location>
</feature>
<feature type="compositionally biased region" description="Low complexity" evidence="6">
    <location>
        <begin position="945"/>
        <end position="959"/>
    </location>
</feature>
<comment type="function">
    <text evidence="3">Component of the NuA4 histone acetyltransferase complex which is involved in transcriptional activation of selected genes principally by acetylation of nucleosomal histone H4 and H2A. The NuA4 complex is also involved in DNA repair.</text>
</comment>
<organism evidence="9 10">
    <name type="scientific">Ustilago bromivora</name>
    <dbReference type="NCBI Taxonomy" id="307758"/>
    <lineage>
        <taxon>Eukaryota</taxon>
        <taxon>Fungi</taxon>
        <taxon>Dikarya</taxon>
        <taxon>Basidiomycota</taxon>
        <taxon>Ustilaginomycotina</taxon>
        <taxon>Ustilaginomycetes</taxon>
        <taxon>Ustilaginales</taxon>
        <taxon>Ustilaginaceae</taxon>
        <taxon>Ustilago</taxon>
    </lineage>
</organism>
<dbReference type="PANTHER" id="PTHR28027">
    <property type="entry name" value="TRANSCRIPTIONAL REGULATOR MIT1"/>
    <property type="match status" value="1"/>
</dbReference>
<feature type="coiled-coil region" evidence="5">
    <location>
        <begin position="2198"/>
        <end position="2228"/>
    </location>
</feature>
<evidence type="ECO:0000313" key="10">
    <source>
        <dbReference type="Proteomes" id="UP000658997"/>
    </source>
</evidence>
<feature type="compositionally biased region" description="Polar residues" evidence="6">
    <location>
        <begin position="798"/>
        <end position="813"/>
    </location>
</feature>
<feature type="region of interest" description="Disordered" evidence="6">
    <location>
        <begin position="1204"/>
        <end position="1237"/>
    </location>
</feature>
<feature type="compositionally biased region" description="Basic and acidic residues" evidence="6">
    <location>
        <begin position="1961"/>
        <end position="1980"/>
    </location>
</feature>
<dbReference type="InterPro" id="IPR014012">
    <property type="entry name" value="HSA_dom"/>
</dbReference>
<keyword evidence="10" id="KW-1185">Reference proteome</keyword>
<feature type="region of interest" description="Disordered" evidence="6">
    <location>
        <begin position="2336"/>
        <end position="2395"/>
    </location>
</feature>
<feature type="region of interest" description="Disordered" evidence="6">
    <location>
        <begin position="694"/>
        <end position="734"/>
    </location>
</feature>
<evidence type="ECO:0000256" key="1">
    <source>
        <dbReference type="ARBA" id="ARBA00008913"/>
    </source>
</evidence>
<reference evidence="9" key="1">
    <citation type="submission" date="2018-08" db="EMBL/GenBank/DDBJ databases">
        <authorList>
            <person name="Guldener U."/>
        </authorList>
    </citation>
    <scope>NUCLEOTIDE SEQUENCE</scope>
    <source>
        <strain evidence="9">UB2</strain>
    </source>
</reference>
<evidence type="ECO:0000256" key="2">
    <source>
        <dbReference type="ARBA" id="ARBA00022853"/>
    </source>
</evidence>
<dbReference type="CDD" id="cd00167">
    <property type="entry name" value="SANT"/>
    <property type="match status" value="1"/>
</dbReference>
<feature type="domain" description="HSA" evidence="8">
    <location>
        <begin position="1416"/>
        <end position="1491"/>
    </location>
</feature>
<dbReference type="InterPro" id="IPR018608">
    <property type="entry name" value="Gti1/Pac2"/>
</dbReference>
<feature type="region of interest" description="Disordered" evidence="6">
    <location>
        <begin position="2487"/>
        <end position="2522"/>
    </location>
</feature>
<comment type="similarity">
    <text evidence="1">Belongs to the EAF1 family.</text>
</comment>
<evidence type="ECO:0000256" key="4">
    <source>
        <dbReference type="ARBA" id="ARBA00029670"/>
    </source>
</evidence>
<gene>
    <name evidence="9" type="ORF">UBRO2_00996</name>
</gene>
<dbReference type="PROSITE" id="PS51204">
    <property type="entry name" value="HSA"/>
    <property type="match status" value="1"/>
</dbReference>
<feature type="region of interest" description="Disordered" evidence="6">
    <location>
        <begin position="778"/>
        <end position="826"/>
    </location>
</feature>
<evidence type="ECO:0000259" key="8">
    <source>
        <dbReference type="PROSITE" id="PS51204"/>
    </source>
</evidence>
<feature type="region of interest" description="Disordered" evidence="6">
    <location>
        <begin position="1942"/>
        <end position="2045"/>
    </location>
</feature>
<evidence type="ECO:0000313" key="9">
    <source>
        <dbReference type="EMBL" id="SYW75841.1"/>
    </source>
</evidence>
<feature type="region of interest" description="Disordered" evidence="6">
    <location>
        <begin position="1769"/>
        <end position="1788"/>
    </location>
</feature>
<dbReference type="Pfam" id="PF09729">
    <property type="entry name" value="Gti1_Pac2"/>
    <property type="match status" value="1"/>
</dbReference>
<feature type="compositionally biased region" description="Low complexity" evidence="6">
    <location>
        <begin position="2017"/>
        <end position="2028"/>
    </location>
</feature>
<evidence type="ECO:0000256" key="3">
    <source>
        <dbReference type="ARBA" id="ARBA00025178"/>
    </source>
</evidence>
<evidence type="ECO:0000256" key="6">
    <source>
        <dbReference type="SAM" id="MobiDB-lite"/>
    </source>
</evidence>
<dbReference type="SMART" id="SM00717">
    <property type="entry name" value="SANT"/>
    <property type="match status" value="1"/>
</dbReference>
<evidence type="ECO:0000259" key="7">
    <source>
        <dbReference type="PROSITE" id="PS50090"/>
    </source>
</evidence>
<dbReference type="SUPFAM" id="SSF46689">
    <property type="entry name" value="Homeodomain-like"/>
    <property type="match status" value="1"/>
</dbReference>
<feature type="compositionally biased region" description="Low complexity" evidence="6">
    <location>
        <begin position="2143"/>
        <end position="2188"/>
    </location>
</feature>
<protein>
    <recommendedName>
        <fullName evidence="4">Vacuolar import and degradation protein 21</fullName>
    </recommendedName>
</protein>
<dbReference type="Proteomes" id="UP000658997">
    <property type="component" value="Unassembled WGS sequence"/>
</dbReference>
<feature type="compositionally biased region" description="Polar residues" evidence="6">
    <location>
        <begin position="1660"/>
        <end position="1673"/>
    </location>
</feature>
<feature type="region of interest" description="Disordered" evidence="6">
    <location>
        <begin position="2134"/>
        <end position="2188"/>
    </location>
</feature>
<dbReference type="Pfam" id="PF13921">
    <property type="entry name" value="Myb_DNA-bind_6"/>
    <property type="match status" value="1"/>
</dbReference>
<proteinExistence type="inferred from homology"/>
<sequence length="2522" mass="270437">MASQKATFNGYVHSTRDALLIFEAVRRGLLPKITRRLRDDERKMIGSGTIFVFDEVESSIKRWTDGMIWSPSRILNNFLVYREVERKDPKPASDQPAFCTTQSSFAMHGGSQFYSGGGEISGAMQHPSVRSVALTLMPNAVDADGRMAHYKQDHGGGYHALEGVPSSSNAIYAEHDGSFSNHSHHSQTHAEAAGLVGLMDDCAGPSSAVKREAELDRTIVGSLTTSYPFLKDGLCKKTISIQVEGSTQHLISYYKIDDVHNGRLAIPSNLPEISSLAISPIFLNKSNFRYPPIVEFDADGVPRYVAESTDNAARTPGHVSSGTESYSSGSEARHDGLVRATSRSLSIYSPGLPPEGGHIELHTHHRYPHQIGGDGMVPASATLPPSTSPTGYRSRRSSDAPRRRANSRYGPYQHPFGHGMPAAQLYTSSSSVEHAPLSPSGRRGLFGPSRSNDDIGQLHPSEQQAFAMPRQDAAFFGIGQVGHTRGANDVAHGYAMNQQHSSMDQGLQQQGNIQHSFQAPPMMPVVPSQPFRDQAGYLPIADHMHGRFDNGAVKQEQGDPFHFSSRMPRGSWDSNQPSHSNSFLHTMQQPPATSQGLTAMSVHSHPSFGGPVYGRTAGSPPQTSSSLDSRHSYMGGGAVHATGRIEELGDGMHPLTASRLEDADYSSRPISRAGEGGYVGDLDSAGVVRSGALQAVHGPSNPNSPYPRAHHQQQHQQQQYQQHGHDSSEGYPEGQMSLYQQQSNNHHLSHENVQIEQQGFGRAGHDTYESTEAYTSNNFGNQAAHNKQTCSADPDANQDFSSRPGTSHDQGYQQFGEEGVDGNSTNDSGSYGKLIVSSDSLLQETFSCRQVLDLSFLHRPLVWDCRVLNLDMSSEPAPLLALPAPASTASASTSASTTLQPAKLTTTDQQQPPASTPQKLTSQPQQVPQPAPPPPTSQPLPTSQPQPQQQQQATANHPASIAAAATVALSATLLDPNEWNALASTSMVTLDDLRTAFLEQRQQQLKYLERTHKESLREMLFMSETYDKAEVAGSPWKLAQSMEVAEDDSRVHVKDFMTQYQLSLDNQKSIKDHVLKQPEALRDLVSRELKTGPVEIAPPPTPTSATVPLAADAQRDHDRVKELEQSKSADTHRSQAVARAAATVQARAIAEGVGKIRPLTIAAAETQGVRVAPLLPGQVPSFVIESTTAVLPIAAGTDPAAATTSATDLGADSSTPAVKMESPGKTVSSPSKGPNVLQKAVSPVPGLARNATVQSAGLRVPPSPTVVPTIPDNVVAPPLHPTLQVLAPNPLSVTYAASLRPLPPDPTRRITGAGVSGGAIHHRGGRKISSLANHSNVNSYSSIAAAKIGPAGSGQADLYRWYVRARASPGAGMVGKADKCLMTRDWKVAFNEQRFVRAMARIEKLKAQGEWSFRQPKKQKGPVVRKAHWDHLLEEMKWLQTDFREERRWKMTVAFHLAHEVAAWHRARTPVERASSCISVQRPYRRRTVSDNVEQQTASQGSTANSASGPVVQAADAGDDEEMPDAAPDCRLQAVKSSSPQKNAEVDGIAKATEAADVTMDEGDDEANAAVTKAVDDAVETTNEAASARAEEVDADGESDAADADLDDVEAATAALVSGEPSKPPQVEVVREPLPQSEPMPALSADAQTAAATALVEPSTEATSKDFNPSDSKLANALRSEPKNADTTLTAELPQQLLATLRAPIFSTNVTTTVVSPATLLESLDPEAAAALLGIEVGDLSNAADLLEPGSLSFSKMFPELPLYGGVSLPDPNSKSDRRWDEGSLNQPPRLTHVTKLLDSRPLLVSTLEPSKNRANGRWLPDSDWVVAAEQSDPLRGIADGPDAGLPPLPGSLLFARKSNRAAKDTNHPASTTPAEPAQPDARAAMFVWTPDEDNYLMTLAKQYHNNWSLVADLFNSTRLNTATDKRDPWDCYDRCKRIQQAADEGKPPPGPPQLPPAAAEPDKDKKSDGKDDAASSKRDKLNKKLSSKYDGSKRKLRRSNLMEVMRKSAKRREASKQAQQTQQTKKANLNTHETHAQLKAGPAITPQSLSALKAERDQAALRQYYEQQRAQIAYQQQQQQQQRLLAQQAQAQRMAQQQAAGGAAGQVVATSTPQPGKPVAAAVAGAGAGVPAPLTLPPGSTPALQVAQQAAQKAAAPAQQPQQPAQQAPQTAQSQQQPAQQQQNQQQLQAQFQASQAAQMQNLYAQIQQQQRQAQQQQQNAASLGQVRPAVGPLTPQQLASLTPQQQQQYHAQLAAATAAAQQQQLRNQMAAVAAAQQSGVQGVPFQMPNAQAQAQFQLMQQQQQQQQARPANIQAQQAAALQMYQQQQRQAAQVQAQAQMRPPQQQQAQGGAAQGGQQQQQFGAVRPVGGQQQRPPAGAGAQQVRPVNGGNPGMPATIQALQQQLAISLATSNLSPEQINGLAIQLYKQAQQQQQQQQAGAGAVGGNQSPMPQTVTAGQAIPQAQAGARPPQQILNQAIQTLAAQNLKSQQQQQQGAGGAGASGAGSPVQARPPTPRPPS</sequence>
<feature type="compositionally biased region" description="Low complexity" evidence="6">
    <location>
        <begin position="378"/>
        <end position="390"/>
    </location>
</feature>
<feature type="region of interest" description="Disordered" evidence="6">
    <location>
        <begin position="1861"/>
        <end position="1881"/>
    </location>
</feature>
<keyword evidence="2" id="KW-0156">Chromatin regulator</keyword>
<dbReference type="InterPro" id="IPR001005">
    <property type="entry name" value="SANT/Myb"/>
</dbReference>
<feature type="compositionally biased region" description="Pro residues" evidence="6">
    <location>
        <begin position="2513"/>
        <end position="2522"/>
    </location>
</feature>
<feature type="region of interest" description="Disordered" evidence="6">
    <location>
        <begin position="605"/>
        <end position="637"/>
    </location>
</feature>
<dbReference type="EMBL" id="ULHB01000011">
    <property type="protein sequence ID" value="SYW75841.1"/>
    <property type="molecule type" value="Genomic_DNA"/>
</dbReference>
<keyword evidence="5" id="KW-0175">Coiled coil</keyword>
<evidence type="ECO:0000256" key="5">
    <source>
        <dbReference type="SAM" id="Coils"/>
    </source>
</evidence>
<feature type="compositionally biased region" description="Polar residues" evidence="6">
    <location>
        <begin position="1490"/>
        <end position="1508"/>
    </location>
</feature>
<feature type="region of interest" description="Disordered" evidence="6">
    <location>
        <begin position="2071"/>
        <end position="2096"/>
    </location>
</feature>
<dbReference type="SMART" id="SM00573">
    <property type="entry name" value="HSA"/>
    <property type="match status" value="1"/>
</dbReference>
<dbReference type="GO" id="GO:0003677">
    <property type="term" value="F:DNA binding"/>
    <property type="evidence" value="ECO:0007669"/>
    <property type="project" value="TreeGrafter"/>
</dbReference>
<comment type="caution">
    <text evidence="9">The sequence shown here is derived from an EMBL/GenBank/DDBJ whole genome shotgun (WGS) entry which is preliminary data.</text>
</comment>
<feature type="compositionally biased region" description="Polar residues" evidence="6">
    <location>
        <begin position="903"/>
        <end position="921"/>
    </location>
</feature>